<protein>
    <recommendedName>
        <fullName evidence="5">DUF3558 domain-containing protein</fullName>
    </recommendedName>
</protein>
<organism evidence="3 4">
    <name type="scientific">Micromonospora sonchi</name>
    <dbReference type="NCBI Taxonomy" id="1763543"/>
    <lineage>
        <taxon>Bacteria</taxon>
        <taxon>Bacillati</taxon>
        <taxon>Actinomycetota</taxon>
        <taxon>Actinomycetes</taxon>
        <taxon>Micromonosporales</taxon>
        <taxon>Micromonosporaceae</taxon>
        <taxon>Micromonospora</taxon>
    </lineage>
</organism>
<keyword evidence="2" id="KW-0732">Signal</keyword>
<dbReference type="EMBL" id="BMNB01000049">
    <property type="protein sequence ID" value="GGM66078.1"/>
    <property type="molecule type" value="Genomic_DNA"/>
</dbReference>
<evidence type="ECO:0000313" key="3">
    <source>
        <dbReference type="EMBL" id="GGM66078.1"/>
    </source>
</evidence>
<name>A0A917X4U1_9ACTN</name>
<feature type="region of interest" description="Disordered" evidence="1">
    <location>
        <begin position="32"/>
        <end position="56"/>
    </location>
</feature>
<dbReference type="Pfam" id="PF12079">
    <property type="entry name" value="DUF3558"/>
    <property type="match status" value="1"/>
</dbReference>
<reference evidence="3" key="1">
    <citation type="journal article" date="2014" name="Int. J. Syst. Evol. Microbiol.">
        <title>Complete genome sequence of Corynebacterium casei LMG S-19264T (=DSM 44701T), isolated from a smear-ripened cheese.</title>
        <authorList>
            <consortium name="US DOE Joint Genome Institute (JGI-PGF)"/>
            <person name="Walter F."/>
            <person name="Albersmeier A."/>
            <person name="Kalinowski J."/>
            <person name="Ruckert C."/>
        </authorList>
    </citation>
    <scope>NUCLEOTIDE SEQUENCE</scope>
    <source>
        <strain evidence="3">CGMCC 4.7312</strain>
    </source>
</reference>
<gene>
    <name evidence="3" type="ORF">GCM10011608_59230</name>
</gene>
<sequence length="176" mass="18037">MRFLTPARLAVSAVAVAALAACGATAPTAAPPVPAPATEAGPPTEPADAPEPVDAPPVDACALVSQQEAEKLAGTRLADAVPGGESCSYTGPVSGPLAQVEIYVGDGAKKILDIDRDLDHEFETLSGLGDEAYLEDGAVFVHASGVWVAIRLVRLDDPAAYREPLMKLARTVAGRI</sequence>
<dbReference type="Proteomes" id="UP000608890">
    <property type="component" value="Unassembled WGS sequence"/>
</dbReference>
<evidence type="ECO:0000313" key="4">
    <source>
        <dbReference type="Proteomes" id="UP000608890"/>
    </source>
</evidence>
<dbReference type="PROSITE" id="PS51257">
    <property type="entry name" value="PROKAR_LIPOPROTEIN"/>
    <property type="match status" value="1"/>
</dbReference>
<keyword evidence="4" id="KW-1185">Reference proteome</keyword>
<feature type="signal peptide" evidence="2">
    <location>
        <begin position="1"/>
        <end position="20"/>
    </location>
</feature>
<dbReference type="RefSeq" id="WP_189050297.1">
    <property type="nucleotide sequence ID" value="NZ_BMNB01000049.1"/>
</dbReference>
<evidence type="ECO:0000256" key="2">
    <source>
        <dbReference type="SAM" id="SignalP"/>
    </source>
</evidence>
<feature type="compositionally biased region" description="Low complexity" evidence="1">
    <location>
        <begin position="36"/>
        <end position="56"/>
    </location>
</feature>
<dbReference type="AlphaFoldDB" id="A0A917X4U1"/>
<proteinExistence type="predicted"/>
<dbReference type="InterPro" id="IPR024520">
    <property type="entry name" value="DUF3558"/>
</dbReference>
<evidence type="ECO:0008006" key="5">
    <source>
        <dbReference type="Google" id="ProtNLM"/>
    </source>
</evidence>
<accession>A0A917X4U1</accession>
<comment type="caution">
    <text evidence="3">The sequence shown here is derived from an EMBL/GenBank/DDBJ whole genome shotgun (WGS) entry which is preliminary data.</text>
</comment>
<evidence type="ECO:0000256" key="1">
    <source>
        <dbReference type="SAM" id="MobiDB-lite"/>
    </source>
</evidence>
<feature type="chain" id="PRO_5038380012" description="DUF3558 domain-containing protein" evidence="2">
    <location>
        <begin position="21"/>
        <end position="176"/>
    </location>
</feature>
<reference evidence="3" key="2">
    <citation type="submission" date="2020-09" db="EMBL/GenBank/DDBJ databases">
        <authorList>
            <person name="Sun Q."/>
            <person name="Zhou Y."/>
        </authorList>
    </citation>
    <scope>NUCLEOTIDE SEQUENCE</scope>
    <source>
        <strain evidence="3">CGMCC 4.7312</strain>
    </source>
</reference>